<sequence length="306" mass="35292">FKKVILREEKPRKVHSIELHIDKEIIEYVTESILNRKWIEPSLSTDREEQEACLRNYIEFYYRLGYDSLRLAGEFYFSARLPFTLKTREGEDTATLSRGERGWAEEAKGIISSWEDFEKYPWPSPEKMDLWPFEFLSKNVPEGMGFWACFSSGVFEVAMNDLLGIENLSYLLYDDMELVKAVFNKTGELILECYKRAIGNIHGAIAGDAKDRKKVEARLNIDHLRQLSEAVGIPLVLHGGSGIKREFVLSAVQNGITKINVGTVLRQAHEKNEGNAGLARDAVRKEVEYLIKDYYYIQGQLLRRRI</sequence>
<gene>
    <name evidence="1" type="ORF">S01H4_07952</name>
</gene>
<dbReference type="Gene3D" id="3.20.20.70">
    <property type="entry name" value="Aldolase class I"/>
    <property type="match status" value="1"/>
</dbReference>
<proteinExistence type="predicted"/>
<accession>X0Z9A6</accession>
<evidence type="ECO:0000313" key="1">
    <source>
        <dbReference type="EMBL" id="GAG65839.1"/>
    </source>
</evidence>
<comment type="caution">
    <text evidence="1">The sequence shown here is derived from an EMBL/GenBank/DDBJ whole genome shotgun (WGS) entry which is preliminary data.</text>
</comment>
<dbReference type="GO" id="GO:0016832">
    <property type="term" value="F:aldehyde-lyase activity"/>
    <property type="evidence" value="ECO:0007669"/>
    <property type="project" value="InterPro"/>
</dbReference>
<feature type="non-terminal residue" evidence="1">
    <location>
        <position position="1"/>
    </location>
</feature>
<dbReference type="AlphaFoldDB" id="X0Z9A6"/>
<dbReference type="GO" id="GO:0005975">
    <property type="term" value="P:carbohydrate metabolic process"/>
    <property type="evidence" value="ECO:0007669"/>
    <property type="project" value="InterPro"/>
</dbReference>
<dbReference type="EMBL" id="BART01002665">
    <property type="protein sequence ID" value="GAG65839.1"/>
    <property type="molecule type" value="Genomic_DNA"/>
</dbReference>
<dbReference type="SUPFAM" id="SSF51569">
    <property type="entry name" value="Aldolase"/>
    <property type="match status" value="1"/>
</dbReference>
<dbReference type="InterPro" id="IPR000771">
    <property type="entry name" value="FBA_II"/>
</dbReference>
<evidence type="ECO:0008006" key="2">
    <source>
        <dbReference type="Google" id="ProtNLM"/>
    </source>
</evidence>
<dbReference type="Pfam" id="PF01116">
    <property type="entry name" value="F_bP_aldolase"/>
    <property type="match status" value="1"/>
</dbReference>
<name>X0Z9A6_9ZZZZ</name>
<reference evidence="1" key="1">
    <citation type="journal article" date="2014" name="Front. Microbiol.">
        <title>High frequency of phylogenetically diverse reductive dehalogenase-homologous genes in deep subseafloor sedimentary metagenomes.</title>
        <authorList>
            <person name="Kawai M."/>
            <person name="Futagami T."/>
            <person name="Toyoda A."/>
            <person name="Takaki Y."/>
            <person name="Nishi S."/>
            <person name="Hori S."/>
            <person name="Arai W."/>
            <person name="Tsubouchi T."/>
            <person name="Morono Y."/>
            <person name="Uchiyama I."/>
            <person name="Ito T."/>
            <person name="Fujiyama A."/>
            <person name="Inagaki F."/>
            <person name="Takami H."/>
        </authorList>
    </citation>
    <scope>NUCLEOTIDE SEQUENCE</scope>
    <source>
        <strain evidence="1">Expedition CK06-06</strain>
    </source>
</reference>
<organism evidence="1">
    <name type="scientific">marine sediment metagenome</name>
    <dbReference type="NCBI Taxonomy" id="412755"/>
    <lineage>
        <taxon>unclassified sequences</taxon>
        <taxon>metagenomes</taxon>
        <taxon>ecological metagenomes</taxon>
    </lineage>
</organism>
<dbReference type="GO" id="GO:0008270">
    <property type="term" value="F:zinc ion binding"/>
    <property type="evidence" value="ECO:0007669"/>
    <property type="project" value="InterPro"/>
</dbReference>
<protein>
    <recommendedName>
        <fullName evidence="2">Fructose-bisphosphate aldolase</fullName>
    </recommendedName>
</protein>
<dbReference type="InterPro" id="IPR013785">
    <property type="entry name" value="Aldolase_TIM"/>
</dbReference>